<dbReference type="InterPro" id="IPR016035">
    <property type="entry name" value="Acyl_Trfase/lysoPLipase"/>
</dbReference>
<feature type="active site" description="Nucleophile" evidence="2">
    <location>
        <position position="138"/>
    </location>
</feature>
<evidence type="ECO:0000256" key="2">
    <source>
        <dbReference type="PROSITE-ProRule" id="PRU01161"/>
    </source>
</evidence>
<keyword evidence="7" id="KW-1185">Reference proteome</keyword>
<dbReference type="PANTHER" id="PTHR12406:SF45">
    <property type="entry name" value="PATATIN"/>
    <property type="match status" value="1"/>
</dbReference>
<comment type="caution">
    <text evidence="2">Lacks conserved residue(s) required for the propagation of feature annotation.</text>
</comment>
<dbReference type="PROSITE" id="PS51635">
    <property type="entry name" value="PNPLA"/>
    <property type="match status" value="1"/>
</dbReference>
<feature type="region of interest" description="Disordered" evidence="4">
    <location>
        <begin position="333"/>
        <end position="353"/>
    </location>
</feature>
<feature type="compositionally biased region" description="Polar residues" evidence="4">
    <location>
        <begin position="57"/>
        <end position="67"/>
    </location>
</feature>
<sequence>MREHCPHADNALYCSHSQQSGSWRRQRPVLVSAKMQKLVSSHSAGQQHSRPLRIPCSRSSNAQAGSRSSLAVRASIADTSIEKTEDLGLAVTPSDDSSTSAPILSGAGGGIFFWWQLGAVKYLQQQHDLTKWQMRGASAGALVACLAACNVDPQKAYEAAHRLSEENKLFERALGLAGVWGNLVRQWLNEVLPEDAADLCRGRLKVVVTRVPSFRLTYIDDYATKEELIDACMASAHIPFFLDWRPTASYRGGNYIDGSLTDFLNSNNSDLLLCDGEALILDYYQDEELKFQRFDFVKLRDPEEIQGMMRMGFEYAERLDRAGSLEPYLSGKRQAPLATASPQSQGSNSTVTAQQASVMDLDIHRL</sequence>
<name>A0AAV1IFZ2_9CHLO</name>
<accession>A0AAV1IFZ2</accession>
<feature type="region of interest" description="Disordered" evidence="4">
    <location>
        <begin position="40"/>
        <end position="67"/>
    </location>
</feature>
<comment type="function">
    <text evidence="3">Lipolytic acyl hydrolase (LAH).</text>
</comment>
<dbReference type="InterPro" id="IPR033562">
    <property type="entry name" value="PLPL"/>
</dbReference>
<comment type="domain">
    <text evidence="3">The nitrogen atoms of the two glycine residues in the GGXR motif define the oxyanion hole, and stabilize the oxyanion that forms during the nucleophilic attack by the catalytic serine during substrate cleavage.</text>
</comment>
<proteinExistence type="inferred from homology"/>
<comment type="caution">
    <text evidence="6">The sequence shown here is derived from an EMBL/GenBank/DDBJ whole genome shotgun (WGS) entry which is preliminary data.</text>
</comment>
<feature type="active site" description="Proton acceptor" evidence="2">
    <location>
        <position position="257"/>
    </location>
</feature>
<feature type="compositionally biased region" description="Polar residues" evidence="4">
    <location>
        <begin position="340"/>
        <end position="353"/>
    </location>
</feature>
<evidence type="ECO:0000313" key="7">
    <source>
        <dbReference type="Proteomes" id="UP001314263"/>
    </source>
</evidence>
<evidence type="ECO:0000313" key="6">
    <source>
        <dbReference type="EMBL" id="CAK0784910.1"/>
    </source>
</evidence>
<dbReference type="EMBL" id="CAUYUE010000011">
    <property type="protein sequence ID" value="CAK0784910.1"/>
    <property type="molecule type" value="Genomic_DNA"/>
</dbReference>
<protein>
    <recommendedName>
        <fullName evidence="3">Patatin</fullName>
        <ecNumber evidence="3">3.1.1.-</ecNumber>
    </recommendedName>
</protein>
<dbReference type="GO" id="GO:0005811">
    <property type="term" value="C:lipid droplet"/>
    <property type="evidence" value="ECO:0007669"/>
    <property type="project" value="TreeGrafter"/>
</dbReference>
<evidence type="ECO:0000256" key="1">
    <source>
        <dbReference type="ARBA" id="ARBA00023098"/>
    </source>
</evidence>
<organism evidence="6 7">
    <name type="scientific">Coccomyxa viridis</name>
    <dbReference type="NCBI Taxonomy" id="1274662"/>
    <lineage>
        <taxon>Eukaryota</taxon>
        <taxon>Viridiplantae</taxon>
        <taxon>Chlorophyta</taxon>
        <taxon>core chlorophytes</taxon>
        <taxon>Trebouxiophyceae</taxon>
        <taxon>Trebouxiophyceae incertae sedis</taxon>
        <taxon>Coccomyxaceae</taxon>
        <taxon>Coccomyxa</taxon>
    </lineage>
</organism>
<dbReference type="Gene3D" id="3.40.1090.10">
    <property type="entry name" value="Cytosolic phospholipase A2 catalytic domain"/>
    <property type="match status" value="2"/>
</dbReference>
<dbReference type="GO" id="GO:0055088">
    <property type="term" value="P:lipid homeostasis"/>
    <property type="evidence" value="ECO:0007669"/>
    <property type="project" value="TreeGrafter"/>
</dbReference>
<dbReference type="GO" id="GO:0004806">
    <property type="term" value="F:triacylglycerol lipase activity"/>
    <property type="evidence" value="ECO:0007669"/>
    <property type="project" value="TreeGrafter"/>
</dbReference>
<dbReference type="Pfam" id="PF01734">
    <property type="entry name" value="Patatin"/>
    <property type="match status" value="1"/>
</dbReference>
<reference evidence="6 7" key="1">
    <citation type="submission" date="2023-10" db="EMBL/GenBank/DDBJ databases">
        <authorList>
            <person name="Maclean D."/>
            <person name="Macfadyen A."/>
        </authorList>
    </citation>
    <scope>NUCLEOTIDE SEQUENCE [LARGE SCALE GENOMIC DNA]</scope>
</reference>
<gene>
    <name evidence="6" type="ORF">CVIRNUC_008115</name>
</gene>
<dbReference type="Proteomes" id="UP001314263">
    <property type="component" value="Unassembled WGS sequence"/>
</dbReference>
<dbReference type="PANTHER" id="PTHR12406">
    <property type="entry name" value="CALCIUM-INDEPENDENT PHOSPHOLIPASE A2 IPLA2 -RELATED"/>
    <property type="match status" value="1"/>
</dbReference>
<feature type="domain" description="PNPLA" evidence="5">
    <location>
        <begin position="104"/>
        <end position="273"/>
    </location>
</feature>
<dbReference type="GO" id="GO:0005737">
    <property type="term" value="C:cytoplasm"/>
    <property type="evidence" value="ECO:0007669"/>
    <property type="project" value="TreeGrafter"/>
</dbReference>
<keyword evidence="1 2" id="KW-0443">Lipid metabolism</keyword>
<evidence type="ECO:0000256" key="3">
    <source>
        <dbReference type="RuleBase" id="RU361262"/>
    </source>
</evidence>
<keyword evidence="2 3" id="KW-0378">Hydrolase</keyword>
<feature type="short sequence motif" description="GXSXG" evidence="2">
    <location>
        <begin position="136"/>
        <end position="140"/>
    </location>
</feature>
<dbReference type="AlphaFoldDB" id="A0AAV1IFZ2"/>
<dbReference type="InterPro" id="IPR002641">
    <property type="entry name" value="PNPLA_dom"/>
</dbReference>
<keyword evidence="2 3" id="KW-0442">Lipid degradation</keyword>
<dbReference type="GO" id="GO:0016020">
    <property type="term" value="C:membrane"/>
    <property type="evidence" value="ECO:0007669"/>
    <property type="project" value="TreeGrafter"/>
</dbReference>
<feature type="compositionally biased region" description="Polar residues" evidence="4">
    <location>
        <begin position="40"/>
        <end position="49"/>
    </location>
</feature>
<evidence type="ECO:0000259" key="5">
    <source>
        <dbReference type="PROSITE" id="PS51635"/>
    </source>
</evidence>
<dbReference type="SUPFAM" id="SSF52151">
    <property type="entry name" value="FabD/lysophospholipase-like"/>
    <property type="match status" value="1"/>
</dbReference>
<dbReference type="GO" id="GO:0019433">
    <property type="term" value="P:triglyceride catabolic process"/>
    <property type="evidence" value="ECO:0007669"/>
    <property type="project" value="TreeGrafter"/>
</dbReference>
<comment type="similarity">
    <text evidence="3">Belongs to the patatin family.</text>
</comment>
<evidence type="ECO:0000256" key="4">
    <source>
        <dbReference type="SAM" id="MobiDB-lite"/>
    </source>
</evidence>
<dbReference type="EC" id="3.1.1.-" evidence="3"/>